<evidence type="ECO:0000313" key="1">
    <source>
        <dbReference type="EMBL" id="GAU90500.1"/>
    </source>
</evidence>
<dbReference type="AlphaFoldDB" id="A0A1D1UPQ5"/>
<keyword evidence="2" id="KW-1185">Reference proteome</keyword>
<reference evidence="1 2" key="1">
    <citation type="journal article" date="2016" name="Nat. Commun.">
        <title>Extremotolerant tardigrade genome and improved radiotolerance of human cultured cells by tardigrade-unique protein.</title>
        <authorList>
            <person name="Hashimoto T."/>
            <person name="Horikawa D.D."/>
            <person name="Saito Y."/>
            <person name="Kuwahara H."/>
            <person name="Kozuka-Hata H."/>
            <person name="Shin-I T."/>
            <person name="Minakuchi Y."/>
            <person name="Ohishi K."/>
            <person name="Motoyama A."/>
            <person name="Aizu T."/>
            <person name="Enomoto A."/>
            <person name="Kondo K."/>
            <person name="Tanaka S."/>
            <person name="Hara Y."/>
            <person name="Koshikawa S."/>
            <person name="Sagara H."/>
            <person name="Miura T."/>
            <person name="Yokobori S."/>
            <person name="Miyagawa K."/>
            <person name="Suzuki Y."/>
            <person name="Kubo T."/>
            <person name="Oyama M."/>
            <person name="Kohara Y."/>
            <person name="Fujiyama A."/>
            <person name="Arakawa K."/>
            <person name="Katayama T."/>
            <person name="Toyoda A."/>
            <person name="Kunieda T."/>
        </authorList>
    </citation>
    <scope>NUCLEOTIDE SEQUENCE [LARGE SCALE GENOMIC DNA]</scope>
    <source>
        <strain evidence="1 2">YOKOZUNA-1</strain>
    </source>
</reference>
<protein>
    <submittedName>
        <fullName evidence="1">Uncharacterized protein</fullName>
    </submittedName>
</protein>
<proteinExistence type="predicted"/>
<accession>A0A1D1UPQ5</accession>
<organism evidence="1 2">
    <name type="scientific">Ramazzottius varieornatus</name>
    <name type="common">Water bear</name>
    <name type="synonym">Tardigrade</name>
    <dbReference type="NCBI Taxonomy" id="947166"/>
    <lineage>
        <taxon>Eukaryota</taxon>
        <taxon>Metazoa</taxon>
        <taxon>Ecdysozoa</taxon>
        <taxon>Tardigrada</taxon>
        <taxon>Eutardigrada</taxon>
        <taxon>Parachela</taxon>
        <taxon>Hypsibioidea</taxon>
        <taxon>Ramazzottiidae</taxon>
        <taxon>Ramazzottius</taxon>
    </lineage>
</organism>
<sequence>MFWLITREKERPLSRYEPKHCFPGYIKDRWMGRLHLRNKGMFKKKKVASPQSHPTCSPFHARGVCIACLARSMLYSRHQLPTRWLIRQNKVEHPRNTPHVPVSGGLISQIKRAFGFSLWKWL</sequence>
<comment type="caution">
    <text evidence="1">The sequence shown here is derived from an EMBL/GenBank/DDBJ whole genome shotgun (WGS) entry which is preliminary data.</text>
</comment>
<name>A0A1D1UPQ5_RAMVA</name>
<dbReference type="Proteomes" id="UP000186922">
    <property type="component" value="Unassembled WGS sequence"/>
</dbReference>
<evidence type="ECO:0000313" key="2">
    <source>
        <dbReference type="Proteomes" id="UP000186922"/>
    </source>
</evidence>
<gene>
    <name evidence="1" type="primary">RvY_02906-1</name>
    <name evidence="1" type="synonym">RvY_02906.1</name>
    <name evidence="1" type="ORF">RvY_02906</name>
</gene>
<dbReference type="EMBL" id="BDGG01000001">
    <property type="protein sequence ID" value="GAU90500.1"/>
    <property type="molecule type" value="Genomic_DNA"/>
</dbReference>